<comment type="caution">
    <text evidence="2">The sequence shown here is derived from an EMBL/GenBank/DDBJ whole genome shotgun (WGS) entry which is preliminary data.</text>
</comment>
<feature type="compositionally biased region" description="Acidic residues" evidence="1">
    <location>
        <begin position="231"/>
        <end position="240"/>
    </location>
</feature>
<keyword evidence="3" id="KW-1185">Reference proteome</keyword>
<feature type="compositionally biased region" description="Polar residues" evidence="1">
    <location>
        <begin position="243"/>
        <end position="257"/>
    </location>
</feature>
<dbReference type="Proteomes" id="UP001160148">
    <property type="component" value="Unassembled WGS sequence"/>
</dbReference>
<organism evidence="2 3">
    <name type="scientific">Macrosiphum euphorbiae</name>
    <name type="common">potato aphid</name>
    <dbReference type="NCBI Taxonomy" id="13131"/>
    <lineage>
        <taxon>Eukaryota</taxon>
        <taxon>Metazoa</taxon>
        <taxon>Ecdysozoa</taxon>
        <taxon>Arthropoda</taxon>
        <taxon>Hexapoda</taxon>
        <taxon>Insecta</taxon>
        <taxon>Pterygota</taxon>
        <taxon>Neoptera</taxon>
        <taxon>Paraneoptera</taxon>
        <taxon>Hemiptera</taxon>
        <taxon>Sternorrhyncha</taxon>
        <taxon>Aphidomorpha</taxon>
        <taxon>Aphidoidea</taxon>
        <taxon>Aphididae</taxon>
        <taxon>Macrosiphini</taxon>
        <taxon>Macrosiphum</taxon>
    </lineage>
</organism>
<evidence type="ECO:0008006" key="4">
    <source>
        <dbReference type="Google" id="ProtNLM"/>
    </source>
</evidence>
<accession>A0AAV0WHC9</accession>
<feature type="compositionally biased region" description="Polar residues" evidence="1">
    <location>
        <begin position="188"/>
        <end position="206"/>
    </location>
</feature>
<name>A0AAV0WHC9_9HEMI</name>
<feature type="compositionally biased region" description="Polar residues" evidence="1">
    <location>
        <begin position="157"/>
        <end position="180"/>
    </location>
</feature>
<proteinExistence type="predicted"/>
<dbReference type="AlphaFoldDB" id="A0AAV0WHC9"/>
<sequence>MPKFSGQADEHPKTFLKDLNSYMTYKRIIPAEKLIIIENCMHGNAAKWFKMIKDTIPTEETFKTLFLKHYFSEDKQWDIFIKCTEAGKKPISNNFQEHFHYWMVELKYLDTPKMDETQAINLIIKHFPMAIQAYIQTTQEWKFLNIWEKLGELENGYSKQTTNNQQEIPRSRPTYRSNPSYKKPGPPQSSNYNNIPTTPRQTNNVAETDGNGRIYDKTNITKNIKQIMLTGEEEEPEDVTTESNMTKNYEQGTVESD</sequence>
<evidence type="ECO:0000313" key="3">
    <source>
        <dbReference type="Proteomes" id="UP001160148"/>
    </source>
</evidence>
<evidence type="ECO:0000256" key="1">
    <source>
        <dbReference type="SAM" id="MobiDB-lite"/>
    </source>
</evidence>
<protein>
    <recommendedName>
        <fullName evidence="4">Retrotransposon gag domain-containing protein</fullName>
    </recommendedName>
</protein>
<evidence type="ECO:0000313" key="2">
    <source>
        <dbReference type="EMBL" id="CAI6355207.1"/>
    </source>
</evidence>
<gene>
    <name evidence="2" type="ORF">MEUPH1_LOCUS11092</name>
</gene>
<feature type="region of interest" description="Disordered" evidence="1">
    <location>
        <begin position="157"/>
        <end position="257"/>
    </location>
</feature>
<dbReference type="EMBL" id="CARXXK010000002">
    <property type="protein sequence ID" value="CAI6355207.1"/>
    <property type="molecule type" value="Genomic_DNA"/>
</dbReference>
<reference evidence="2 3" key="1">
    <citation type="submission" date="2023-01" db="EMBL/GenBank/DDBJ databases">
        <authorList>
            <person name="Whitehead M."/>
        </authorList>
    </citation>
    <scope>NUCLEOTIDE SEQUENCE [LARGE SCALE GENOMIC DNA]</scope>
</reference>